<keyword evidence="2 4" id="KW-0689">Ribosomal protein</keyword>
<evidence type="ECO:0000256" key="2">
    <source>
        <dbReference type="ARBA" id="ARBA00022980"/>
    </source>
</evidence>
<gene>
    <name evidence="5" type="ORF">PPAR00522_LOCUS6591</name>
</gene>
<evidence type="ECO:0008006" key="6">
    <source>
        <dbReference type="Google" id="ProtNLM"/>
    </source>
</evidence>
<dbReference type="PANTHER" id="PTHR12220:SF13">
    <property type="entry name" value="LARGE RIBOSOMAL SUBUNIT PROTEIN UL16M"/>
    <property type="match status" value="1"/>
</dbReference>
<dbReference type="PRINTS" id="PR00060">
    <property type="entry name" value="RIBOSOMALL16"/>
</dbReference>
<dbReference type="InterPro" id="IPR047873">
    <property type="entry name" value="Ribosomal_uL16"/>
</dbReference>
<evidence type="ECO:0000256" key="3">
    <source>
        <dbReference type="ARBA" id="ARBA00023274"/>
    </source>
</evidence>
<proteinExistence type="inferred from homology"/>
<protein>
    <recommendedName>
        <fullName evidence="6">Ribosomal protein L10e/L16 domain-containing protein</fullName>
    </recommendedName>
</protein>
<evidence type="ECO:0000256" key="4">
    <source>
        <dbReference type="RuleBase" id="RU004413"/>
    </source>
</evidence>
<dbReference type="InterPro" id="IPR016180">
    <property type="entry name" value="Ribosomal_uL16_dom"/>
</dbReference>
<keyword evidence="3 4" id="KW-0687">Ribonucleoprotein</keyword>
<reference evidence="5" key="1">
    <citation type="submission" date="2021-01" db="EMBL/GenBank/DDBJ databases">
        <authorList>
            <person name="Corre E."/>
            <person name="Pelletier E."/>
            <person name="Niang G."/>
            <person name="Scheremetjew M."/>
            <person name="Finn R."/>
            <person name="Kale V."/>
            <person name="Holt S."/>
            <person name="Cochrane G."/>
            <person name="Meng A."/>
            <person name="Brown T."/>
            <person name="Cohen L."/>
        </authorList>
    </citation>
    <scope>NUCLEOTIDE SEQUENCE</scope>
    <source>
        <strain evidence="5">SAG 63-3</strain>
    </source>
</reference>
<dbReference type="Pfam" id="PF00252">
    <property type="entry name" value="Ribosomal_L16"/>
    <property type="match status" value="1"/>
</dbReference>
<sequence length="262" mass="29383">MASNFVAKLLQSSAKTTSSLFNYSFSLRALQSNVNVCAPSQAMNNLRNFSSFSASSLPQTRSFLPSSVSLLLSDITASVSHNHFSVSPSQIQQVRTFRNRTWAAVCGSLNVDKKIPWKLDIAPPPLPDNKPLSRVRVMRRLTYKNVIMPNSTQLRFGLYGIRSLEAATLKETTLEAVRRTIRRKIKKSGRLWIMIRATIPKTKKPLGIRMGKGKGSIDHYVTPIRPGQILYEFDRVPRPLAVQALRAIQPKLPCKLGFVDFN</sequence>
<name>A0A7S0URT7_9CHLO</name>
<dbReference type="EMBL" id="HBFM01010380">
    <property type="protein sequence ID" value="CAD8770191.1"/>
    <property type="molecule type" value="Transcribed_RNA"/>
</dbReference>
<dbReference type="CDD" id="cd01433">
    <property type="entry name" value="Ribosomal_L16_L10e"/>
    <property type="match status" value="1"/>
</dbReference>
<comment type="similarity">
    <text evidence="1 4">Belongs to the universal ribosomal protein uL16 family.</text>
</comment>
<dbReference type="NCBIfam" id="TIGR01164">
    <property type="entry name" value="rplP_bact"/>
    <property type="match status" value="1"/>
</dbReference>
<evidence type="ECO:0000313" key="5">
    <source>
        <dbReference type="EMBL" id="CAD8770191.1"/>
    </source>
</evidence>
<dbReference type="PANTHER" id="PTHR12220">
    <property type="entry name" value="50S/60S RIBOSOMAL PROTEIN L16"/>
    <property type="match status" value="1"/>
</dbReference>
<dbReference type="GO" id="GO:0019843">
    <property type="term" value="F:rRNA binding"/>
    <property type="evidence" value="ECO:0007669"/>
    <property type="project" value="InterPro"/>
</dbReference>
<accession>A0A7S0URT7</accession>
<dbReference type="InterPro" id="IPR036920">
    <property type="entry name" value="Ribosomal_uL16_sf"/>
</dbReference>
<dbReference type="AlphaFoldDB" id="A0A7S0URT7"/>
<dbReference type="GO" id="GO:0032543">
    <property type="term" value="P:mitochondrial translation"/>
    <property type="evidence" value="ECO:0007669"/>
    <property type="project" value="TreeGrafter"/>
</dbReference>
<dbReference type="GO" id="GO:0005762">
    <property type="term" value="C:mitochondrial large ribosomal subunit"/>
    <property type="evidence" value="ECO:0007669"/>
    <property type="project" value="TreeGrafter"/>
</dbReference>
<organism evidence="5">
    <name type="scientific">Polytomella parva</name>
    <dbReference type="NCBI Taxonomy" id="51329"/>
    <lineage>
        <taxon>Eukaryota</taxon>
        <taxon>Viridiplantae</taxon>
        <taxon>Chlorophyta</taxon>
        <taxon>core chlorophytes</taxon>
        <taxon>Chlorophyceae</taxon>
        <taxon>CS clade</taxon>
        <taxon>Chlamydomonadales</taxon>
        <taxon>Chlamydomonadaceae</taxon>
        <taxon>Polytomella</taxon>
    </lineage>
</organism>
<dbReference type="SUPFAM" id="SSF54686">
    <property type="entry name" value="Ribosomal protein L16p/L10e"/>
    <property type="match status" value="1"/>
</dbReference>
<dbReference type="InterPro" id="IPR000114">
    <property type="entry name" value="Ribosomal_uL16_bact-type"/>
</dbReference>
<dbReference type="Gene3D" id="3.90.1170.10">
    <property type="entry name" value="Ribosomal protein L10e/L16"/>
    <property type="match status" value="1"/>
</dbReference>
<evidence type="ECO:0000256" key="1">
    <source>
        <dbReference type="ARBA" id="ARBA00008931"/>
    </source>
</evidence>
<dbReference type="GO" id="GO:0003735">
    <property type="term" value="F:structural constituent of ribosome"/>
    <property type="evidence" value="ECO:0007669"/>
    <property type="project" value="InterPro"/>
</dbReference>